<dbReference type="EMBL" id="WHWC01000013">
    <property type="protein sequence ID" value="KAG8370748.1"/>
    <property type="molecule type" value="Genomic_DNA"/>
</dbReference>
<comment type="caution">
    <text evidence="1">The sequence shown here is derived from an EMBL/GenBank/DDBJ whole genome shotgun (WGS) entry which is preliminary data.</text>
</comment>
<organism evidence="1 2">
    <name type="scientific">Buddleja alternifolia</name>
    <dbReference type="NCBI Taxonomy" id="168488"/>
    <lineage>
        <taxon>Eukaryota</taxon>
        <taxon>Viridiplantae</taxon>
        <taxon>Streptophyta</taxon>
        <taxon>Embryophyta</taxon>
        <taxon>Tracheophyta</taxon>
        <taxon>Spermatophyta</taxon>
        <taxon>Magnoliopsida</taxon>
        <taxon>eudicotyledons</taxon>
        <taxon>Gunneridae</taxon>
        <taxon>Pentapetalae</taxon>
        <taxon>asterids</taxon>
        <taxon>lamiids</taxon>
        <taxon>Lamiales</taxon>
        <taxon>Scrophulariaceae</taxon>
        <taxon>Buddlejeae</taxon>
        <taxon>Buddleja</taxon>
    </lineage>
</organism>
<protein>
    <submittedName>
        <fullName evidence="1">Uncharacterized protein</fullName>
    </submittedName>
</protein>
<evidence type="ECO:0000313" key="2">
    <source>
        <dbReference type="Proteomes" id="UP000826271"/>
    </source>
</evidence>
<evidence type="ECO:0000313" key="1">
    <source>
        <dbReference type="EMBL" id="KAG8370748.1"/>
    </source>
</evidence>
<gene>
    <name evidence="1" type="ORF">BUALT_Bualt13G0015800</name>
</gene>
<keyword evidence="2" id="KW-1185">Reference proteome</keyword>
<sequence length="144" mass="15912">MFKIIGYCLKKSEFENSVEIGLKTRHREGSGAMQLLCSSHNPNGLLHNSLLGLLLQAQSFEDWAAQQQPNPKGLDGHLLHLTLSVRSRSLQSPSPSHSTSAYATSSIHKCKLPLEDHTPLFPPSFFDMRDGTLTSNDDLKSINV</sequence>
<proteinExistence type="predicted"/>
<dbReference type="Proteomes" id="UP000826271">
    <property type="component" value="Unassembled WGS sequence"/>
</dbReference>
<name>A0AAV6WUX3_9LAMI</name>
<dbReference type="AlphaFoldDB" id="A0AAV6WUX3"/>
<reference evidence="1" key="1">
    <citation type="submission" date="2019-10" db="EMBL/GenBank/DDBJ databases">
        <authorList>
            <person name="Zhang R."/>
            <person name="Pan Y."/>
            <person name="Wang J."/>
            <person name="Ma R."/>
            <person name="Yu S."/>
        </authorList>
    </citation>
    <scope>NUCLEOTIDE SEQUENCE</scope>
    <source>
        <strain evidence="1">LA-IB0</strain>
        <tissue evidence="1">Leaf</tissue>
    </source>
</reference>
<accession>A0AAV6WUX3</accession>